<evidence type="ECO:0000256" key="12">
    <source>
        <dbReference type="ARBA" id="ARBA00023172"/>
    </source>
</evidence>
<keyword evidence="8" id="KW-0347">Helicase</keyword>
<comment type="similarity">
    <text evidence="3">Belongs to the ku70 family.</text>
</comment>
<dbReference type="GO" id="GO:0043564">
    <property type="term" value="C:Ku70:Ku80 complex"/>
    <property type="evidence" value="ECO:0007669"/>
    <property type="project" value="InterPro"/>
</dbReference>
<dbReference type="GO" id="GO:0003690">
    <property type="term" value="F:double-stranded DNA binding"/>
    <property type="evidence" value="ECO:0007669"/>
    <property type="project" value="TreeGrafter"/>
</dbReference>
<dbReference type="InterPro" id="IPR003034">
    <property type="entry name" value="SAP_dom"/>
</dbReference>
<name>A0A9N9H3R3_9GLOM</name>
<dbReference type="InterPro" id="IPR047087">
    <property type="entry name" value="KU70_core_dom"/>
</dbReference>
<dbReference type="NCBIfam" id="TIGR00578">
    <property type="entry name" value="ku70"/>
    <property type="match status" value="1"/>
</dbReference>
<evidence type="ECO:0000256" key="7">
    <source>
        <dbReference type="ARBA" id="ARBA00022801"/>
    </source>
</evidence>
<dbReference type="InterPro" id="IPR005160">
    <property type="entry name" value="Ku_C"/>
</dbReference>
<keyword evidence="10" id="KW-0158">Chromosome</keyword>
<feature type="domain" description="SAP" evidence="17">
    <location>
        <begin position="599"/>
        <end position="633"/>
    </location>
</feature>
<keyword evidence="7" id="KW-0378">Hydrolase</keyword>
<dbReference type="GO" id="GO:0016787">
    <property type="term" value="F:hydrolase activity"/>
    <property type="evidence" value="ECO:0007669"/>
    <property type="project" value="UniProtKB-KW"/>
</dbReference>
<dbReference type="InterPro" id="IPR006164">
    <property type="entry name" value="DNA_bd_Ku70/Ku80"/>
</dbReference>
<evidence type="ECO:0000256" key="3">
    <source>
        <dbReference type="ARBA" id="ARBA00005240"/>
    </source>
</evidence>
<dbReference type="OrthoDB" id="3249161at2759"/>
<dbReference type="PIRSF" id="PIRSF003033">
    <property type="entry name" value="Ku70"/>
    <property type="match status" value="1"/>
</dbReference>
<keyword evidence="9" id="KW-0067">ATP-binding</keyword>
<dbReference type="InterPro" id="IPR036465">
    <property type="entry name" value="vWFA_dom_sf"/>
</dbReference>
<dbReference type="GO" id="GO:0003684">
    <property type="term" value="F:damaged DNA binding"/>
    <property type="evidence" value="ECO:0007669"/>
    <property type="project" value="InterPro"/>
</dbReference>
<sequence>MSSSATISSWSSVIDDQSDGFEAEDDFETEELRLASGNRDAILFVIDCSLSMMKEDENGDVPFRSATQCASAVMMNKIISANDNDFLGVMFIGTEKSKNPLEKDHIYVLQNMDLSDIHRVMELNEIADDEQFDFAHEYGITEKEYPLGDVFWVCSELFNSIAASTLKTKRIFFITDQDNPHSANSIFRKAAITRARDLVESKIEINLFSISGADSTFDVNAFYTEIIPTDEEYGDSPHINASKNFNSLLSQILSKESPRRSMFSVPFRLFEGEGMTIGVKGYIMISEQKKPAYKWVHMRGETTRLTESRTKLICADTTQELLPQDIKCCFIYGGERVVFTKDEMQRIKEIGDKGITLLGFKPASALKVHYNMGPPYFIYPDEEQYEGSRRTFAALHKKMIEMEKVAICAANLRAGSLIKFVALKPQPELLDDEGQQIQPPGFTMFTLPFADDIRPLPPHSSVTPGIYFIVIYVTYAIFPPDILVDAIKPIIEKLQIRGGYDPQRFKNPSLARFYNVLIDLAINRDVEEEITDSTLPKNSLIHQRVGEFIKLFNIEANEQAKSLPEIYTPSRSSRSSSSRAPKSQGSHVDMITLYAENKVNRATVVQLKEFLNSVGIKPSGKKDDLVNQVNIYFESK</sequence>
<evidence type="ECO:0000256" key="10">
    <source>
        <dbReference type="ARBA" id="ARBA00022895"/>
    </source>
</evidence>
<evidence type="ECO:0000256" key="4">
    <source>
        <dbReference type="ARBA" id="ARBA00021796"/>
    </source>
</evidence>
<dbReference type="InterPro" id="IPR036361">
    <property type="entry name" value="SAP_dom_sf"/>
</dbReference>
<keyword evidence="6" id="KW-0227">DNA damage</keyword>
<dbReference type="InterPro" id="IPR027388">
    <property type="entry name" value="Ku70_bridge/pillars_dom_sf"/>
</dbReference>
<keyword evidence="14" id="KW-0539">Nucleus</keyword>
<dbReference type="InterPro" id="IPR006165">
    <property type="entry name" value="Ku70"/>
</dbReference>
<dbReference type="GO" id="GO:0006310">
    <property type="term" value="P:DNA recombination"/>
    <property type="evidence" value="ECO:0007669"/>
    <property type="project" value="UniProtKB-KW"/>
</dbReference>
<dbReference type="AlphaFoldDB" id="A0A9N9H3R3"/>
<dbReference type="SUPFAM" id="SSF68906">
    <property type="entry name" value="SAP domain"/>
    <property type="match status" value="1"/>
</dbReference>
<dbReference type="SMART" id="SM00559">
    <property type="entry name" value="Ku78"/>
    <property type="match status" value="1"/>
</dbReference>
<dbReference type="GO" id="GO:0006303">
    <property type="term" value="P:double-strand break repair via nonhomologous end joining"/>
    <property type="evidence" value="ECO:0007669"/>
    <property type="project" value="InterPro"/>
</dbReference>
<evidence type="ECO:0000256" key="8">
    <source>
        <dbReference type="ARBA" id="ARBA00022806"/>
    </source>
</evidence>
<dbReference type="GO" id="GO:0000781">
    <property type="term" value="C:chromosome, telomeric region"/>
    <property type="evidence" value="ECO:0007669"/>
    <property type="project" value="UniProtKB-SubCell"/>
</dbReference>
<keyword evidence="12" id="KW-0233">DNA recombination</keyword>
<comment type="caution">
    <text evidence="18">The sequence shown here is derived from an EMBL/GenBank/DDBJ whole genome shotgun (WGS) entry which is preliminary data.</text>
</comment>
<dbReference type="Pfam" id="PF03730">
    <property type="entry name" value="Ku_C"/>
    <property type="match status" value="1"/>
</dbReference>
<keyword evidence="10" id="KW-0779">Telomere</keyword>
<evidence type="ECO:0000256" key="13">
    <source>
        <dbReference type="ARBA" id="ARBA00023204"/>
    </source>
</evidence>
<evidence type="ECO:0000256" key="5">
    <source>
        <dbReference type="ARBA" id="ARBA00022741"/>
    </source>
</evidence>
<dbReference type="CDD" id="cd00788">
    <property type="entry name" value="KU70"/>
    <property type="match status" value="1"/>
</dbReference>
<dbReference type="FunFam" id="2.40.290.10:FF:000001">
    <property type="entry name" value="X-ray repair cross complementing 6"/>
    <property type="match status" value="1"/>
</dbReference>
<dbReference type="SUPFAM" id="SSF53300">
    <property type="entry name" value="vWA-like"/>
    <property type="match status" value="1"/>
</dbReference>
<dbReference type="Gene3D" id="1.10.1600.10">
    <property type="match status" value="1"/>
</dbReference>
<dbReference type="Proteomes" id="UP000789342">
    <property type="component" value="Unassembled WGS sequence"/>
</dbReference>
<evidence type="ECO:0000256" key="14">
    <source>
        <dbReference type="ARBA" id="ARBA00023242"/>
    </source>
</evidence>
<evidence type="ECO:0000256" key="1">
    <source>
        <dbReference type="ARBA" id="ARBA00004123"/>
    </source>
</evidence>
<evidence type="ECO:0000256" key="6">
    <source>
        <dbReference type="ARBA" id="ARBA00022763"/>
    </source>
</evidence>
<dbReference type="SUPFAM" id="SSF100939">
    <property type="entry name" value="SPOC domain-like"/>
    <property type="match status" value="1"/>
</dbReference>
<evidence type="ECO:0000256" key="2">
    <source>
        <dbReference type="ARBA" id="ARBA00004574"/>
    </source>
</evidence>
<dbReference type="InterPro" id="IPR016194">
    <property type="entry name" value="SPOC-like_C_dom_sf"/>
</dbReference>
<dbReference type="Gene3D" id="4.10.970.10">
    <property type="entry name" value="Ku70, bridge and pillars"/>
    <property type="match status" value="1"/>
</dbReference>
<reference evidence="18" key="1">
    <citation type="submission" date="2021-06" db="EMBL/GenBank/DDBJ databases">
        <authorList>
            <person name="Kallberg Y."/>
            <person name="Tangrot J."/>
            <person name="Rosling A."/>
        </authorList>
    </citation>
    <scope>NUCLEOTIDE SEQUENCE</scope>
    <source>
        <strain evidence="18">CL551</strain>
    </source>
</reference>
<dbReference type="GO" id="GO:0000723">
    <property type="term" value="P:telomere maintenance"/>
    <property type="evidence" value="ECO:0007669"/>
    <property type="project" value="InterPro"/>
</dbReference>
<proteinExistence type="inferred from homology"/>
<dbReference type="GO" id="GO:0042162">
    <property type="term" value="F:telomeric DNA binding"/>
    <property type="evidence" value="ECO:0007669"/>
    <property type="project" value="InterPro"/>
</dbReference>
<dbReference type="Pfam" id="PF03731">
    <property type="entry name" value="Ku_N"/>
    <property type="match status" value="1"/>
</dbReference>
<dbReference type="Gene3D" id="2.40.290.10">
    <property type="match status" value="1"/>
</dbReference>
<evidence type="ECO:0000313" key="19">
    <source>
        <dbReference type="Proteomes" id="UP000789342"/>
    </source>
</evidence>
<accession>A0A9N9H3R3</accession>
<keyword evidence="5" id="KW-0547">Nucleotide-binding</keyword>
<evidence type="ECO:0000259" key="17">
    <source>
        <dbReference type="PROSITE" id="PS50800"/>
    </source>
</evidence>
<protein>
    <recommendedName>
        <fullName evidence="4">ATP-dependent DNA helicase II subunit 1</fullName>
    </recommendedName>
    <alternativeName>
        <fullName evidence="15">ATP-dependent DNA helicase II subunit Ku70</fullName>
    </alternativeName>
</protein>
<dbReference type="PANTHER" id="PTHR12604">
    <property type="entry name" value="KU AUTOANTIGEN DNA HELICASE"/>
    <property type="match status" value="1"/>
</dbReference>
<dbReference type="Gene3D" id="3.40.50.410">
    <property type="entry name" value="von Willebrand factor, type A domain"/>
    <property type="match status" value="1"/>
</dbReference>
<evidence type="ECO:0000256" key="16">
    <source>
        <dbReference type="SAM" id="MobiDB-lite"/>
    </source>
</evidence>
<dbReference type="PROSITE" id="PS50800">
    <property type="entry name" value="SAP"/>
    <property type="match status" value="1"/>
</dbReference>
<evidence type="ECO:0000256" key="9">
    <source>
        <dbReference type="ARBA" id="ARBA00022840"/>
    </source>
</evidence>
<evidence type="ECO:0000313" key="18">
    <source>
        <dbReference type="EMBL" id="CAG8646549.1"/>
    </source>
</evidence>
<gene>
    <name evidence="18" type="ORF">AMORRO_LOCUS9758</name>
</gene>
<keyword evidence="13" id="KW-0234">DNA repair</keyword>
<dbReference type="GO" id="GO:0003678">
    <property type="term" value="F:DNA helicase activity"/>
    <property type="evidence" value="ECO:0007669"/>
    <property type="project" value="InterPro"/>
</dbReference>
<feature type="region of interest" description="Disordered" evidence="16">
    <location>
        <begin position="563"/>
        <end position="584"/>
    </location>
</feature>
<dbReference type="InterPro" id="IPR005161">
    <property type="entry name" value="Ku_N"/>
</dbReference>
<dbReference type="EMBL" id="CAJVPV010009948">
    <property type="protein sequence ID" value="CAG8646549.1"/>
    <property type="molecule type" value="Genomic_DNA"/>
</dbReference>
<evidence type="ECO:0000256" key="11">
    <source>
        <dbReference type="ARBA" id="ARBA00023125"/>
    </source>
</evidence>
<dbReference type="Gene3D" id="1.10.720.30">
    <property type="entry name" value="SAP domain"/>
    <property type="match status" value="1"/>
</dbReference>
<keyword evidence="19" id="KW-1185">Reference proteome</keyword>
<dbReference type="PANTHER" id="PTHR12604:SF2">
    <property type="entry name" value="X-RAY REPAIR CROSS-COMPLEMENTING PROTEIN 6"/>
    <property type="match status" value="1"/>
</dbReference>
<dbReference type="GO" id="GO:0005524">
    <property type="term" value="F:ATP binding"/>
    <property type="evidence" value="ECO:0007669"/>
    <property type="project" value="UniProtKB-KW"/>
</dbReference>
<evidence type="ECO:0000256" key="15">
    <source>
        <dbReference type="ARBA" id="ARBA00031811"/>
    </source>
</evidence>
<comment type="subcellular location">
    <subcellularLocation>
        <location evidence="2">Chromosome</location>
        <location evidence="2">Telomere</location>
    </subcellularLocation>
    <subcellularLocation>
        <location evidence="1">Nucleus</location>
    </subcellularLocation>
</comment>
<organism evidence="18 19">
    <name type="scientific">Acaulospora morrowiae</name>
    <dbReference type="NCBI Taxonomy" id="94023"/>
    <lineage>
        <taxon>Eukaryota</taxon>
        <taxon>Fungi</taxon>
        <taxon>Fungi incertae sedis</taxon>
        <taxon>Mucoromycota</taxon>
        <taxon>Glomeromycotina</taxon>
        <taxon>Glomeromycetes</taxon>
        <taxon>Diversisporales</taxon>
        <taxon>Acaulosporaceae</taxon>
        <taxon>Acaulospora</taxon>
    </lineage>
</organism>
<keyword evidence="11" id="KW-0238">DNA-binding</keyword>
<dbReference type="Pfam" id="PF02735">
    <property type="entry name" value="Ku"/>
    <property type="match status" value="1"/>
</dbReference>
<feature type="compositionally biased region" description="Low complexity" evidence="16">
    <location>
        <begin position="570"/>
        <end position="579"/>
    </location>
</feature>